<evidence type="ECO:0000313" key="3">
    <source>
        <dbReference type="EMBL" id="OXU29945.1"/>
    </source>
</evidence>
<feature type="signal peptide" evidence="2">
    <location>
        <begin position="1"/>
        <end position="31"/>
    </location>
</feature>
<proteinExistence type="predicted"/>
<sequence>MCVCVHEPSAVRMKRFLILLVFCLASPLGRADIYDDTVTCLKERGLKETDIRILDAVGEPGNEHILKDAPKDKLVDAIACIFRKDHKTNKALFGTLTELINMDSEIDNNKRKELLVTLNACNKKSDLRYRKMLHRESVSEVLKHVGEDNITCAMTCEFDKNKHVYKDMDPNETIHKRLETLITKSKFAVDFYKEKIVNLNRSRRQPTGGEEEGNEGDPGPMRPPRPVETFFIFQVDTATFEEVVKTNGDALKNVDKQVACVIACAFDDFTQKKESIYNYLTRIIKKDLDDEYSASERKEMLDILNYCNGLAFGNDCKFLHCINVTKAPFADLILTVGIEDSGKGEDQKMFM</sequence>
<reference evidence="3 4" key="1">
    <citation type="journal article" date="2017" name="Curr. Biol.">
        <title>The Evolution of Venom by Co-option of Single-Copy Genes.</title>
        <authorList>
            <person name="Martinson E.O."/>
            <person name="Mrinalini"/>
            <person name="Kelkar Y.D."/>
            <person name="Chang C.H."/>
            <person name="Werren J.H."/>
        </authorList>
    </citation>
    <scope>NUCLEOTIDE SEQUENCE [LARGE SCALE GENOMIC DNA]</scope>
    <source>
        <strain evidence="3 4">Alberta</strain>
        <tissue evidence="3">Whole body</tissue>
    </source>
</reference>
<accession>A0A232FGX9</accession>
<dbReference type="AlphaFoldDB" id="A0A232FGX9"/>
<keyword evidence="4" id="KW-1185">Reference proteome</keyword>
<comment type="caution">
    <text evidence="3">The sequence shown here is derived from an EMBL/GenBank/DDBJ whole genome shotgun (WGS) entry which is preliminary data.</text>
</comment>
<feature type="chain" id="PRO_5012104653" evidence="2">
    <location>
        <begin position="32"/>
        <end position="351"/>
    </location>
</feature>
<evidence type="ECO:0000313" key="4">
    <source>
        <dbReference type="Proteomes" id="UP000215335"/>
    </source>
</evidence>
<dbReference type="EMBL" id="NNAY01000218">
    <property type="protein sequence ID" value="OXU29945.1"/>
    <property type="molecule type" value="Genomic_DNA"/>
</dbReference>
<evidence type="ECO:0000256" key="2">
    <source>
        <dbReference type="SAM" id="SignalP"/>
    </source>
</evidence>
<gene>
    <name evidence="3" type="ORF">TSAR_011148</name>
</gene>
<protein>
    <submittedName>
        <fullName evidence="3">Uncharacterized protein</fullName>
    </submittedName>
</protein>
<feature type="region of interest" description="Disordered" evidence="1">
    <location>
        <begin position="201"/>
        <end position="223"/>
    </location>
</feature>
<organism evidence="3 4">
    <name type="scientific">Trichomalopsis sarcophagae</name>
    <dbReference type="NCBI Taxonomy" id="543379"/>
    <lineage>
        <taxon>Eukaryota</taxon>
        <taxon>Metazoa</taxon>
        <taxon>Ecdysozoa</taxon>
        <taxon>Arthropoda</taxon>
        <taxon>Hexapoda</taxon>
        <taxon>Insecta</taxon>
        <taxon>Pterygota</taxon>
        <taxon>Neoptera</taxon>
        <taxon>Endopterygota</taxon>
        <taxon>Hymenoptera</taxon>
        <taxon>Apocrita</taxon>
        <taxon>Proctotrupomorpha</taxon>
        <taxon>Chalcidoidea</taxon>
        <taxon>Pteromalidae</taxon>
        <taxon>Pteromalinae</taxon>
        <taxon>Trichomalopsis</taxon>
    </lineage>
</organism>
<dbReference type="Proteomes" id="UP000215335">
    <property type="component" value="Unassembled WGS sequence"/>
</dbReference>
<keyword evidence="2" id="KW-0732">Signal</keyword>
<name>A0A232FGX9_9HYME</name>
<evidence type="ECO:0000256" key="1">
    <source>
        <dbReference type="SAM" id="MobiDB-lite"/>
    </source>
</evidence>